<name>A0A2N9AI01_METEX</name>
<evidence type="ECO:0008006" key="3">
    <source>
        <dbReference type="Google" id="ProtNLM"/>
    </source>
</evidence>
<dbReference type="InterPro" id="IPR004195">
    <property type="entry name" value="Head_decoration_D"/>
</dbReference>
<gene>
    <name evidence="1" type="ORF">TK0001_0210</name>
</gene>
<dbReference type="Proteomes" id="UP000233769">
    <property type="component" value="Chromosome tk0001"/>
</dbReference>
<dbReference type="SUPFAM" id="SSF51274">
    <property type="entry name" value="Head decoration protein D (gpD, major capsid protein D)"/>
    <property type="match status" value="1"/>
</dbReference>
<evidence type="ECO:0000313" key="1">
    <source>
        <dbReference type="EMBL" id="SOR26812.1"/>
    </source>
</evidence>
<organism evidence="1 2">
    <name type="scientific">Methylorubrum extorquens</name>
    <name type="common">Methylobacterium dichloromethanicum</name>
    <name type="synonym">Methylobacterium extorquens</name>
    <dbReference type="NCBI Taxonomy" id="408"/>
    <lineage>
        <taxon>Bacteria</taxon>
        <taxon>Pseudomonadati</taxon>
        <taxon>Pseudomonadota</taxon>
        <taxon>Alphaproteobacteria</taxon>
        <taxon>Hyphomicrobiales</taxon>
        <taxon>Methylobacteriaceae</taxon>
        <taxon>Methylorubrum</taxon>
    </lineage>
</organism>
<evidence type="ECO:0000313" key="2">
    <source>
        <dbReference type="Proteomes" id="UP000233769"/>
    </source>
</evidence>
<dbReference type="AlphaFoldDB" id="A0A2N9AI01"/>
<protein>
    <recommendedName>
        <fullName evidence="3">Head decoration protein</fullName>
    </recommendedName>
</protein>
<dbReference type="InterPro" id="IPR036630">
    <property type="entry name" value="Head_decoration_D_sf"/>
</dbReference>
<sequence>MAVTNIPYAGAGMAGFESNDGFAQVELFNSAIPHPVTEDFPVGESANLPAFSVVGLNTDGNLVLAQTSGTAVAPIGVTTAPVATGAGQTDRIAIYRAGNFNPAALTWHADFNTDAKKAAAFRGAPTPTNIVIRKRL</sequence>
<reference evidence="2" key="1">
    <citation type="submission" date="2017-10" db="EMBL/GenBank/DDBJ databases">
        <authorList>
            <person name="Regsiter A."/>
            <person name="William W."/>
        </authorList>
    </citation>
    <scope>NUCLEOTIDE SEQUENCE [LARGE SCALE GENOMIC DNA]</scope>
</reference>
<dbReference type="Pfam" id="PF02924">
    <property type="entry name" value="HDPD"/>
    <property type="match status" value="1"/>
</dbReference>
<dbReference type="Gene3D" id="2.40.300.10">
    <property type="entry name" value="Head decoration protein D"/>
    <property type="match status" value="1"/>
</dbReference>
<proteinExistence type="predicted"/>
<accession>A0A2N9AI01</accession>
<dbReference type="EMBL" id="LT962688">
    <property type="protein sequence ID" value="SOR26812.1"/>
    <property type="molecule type" value="Genomic_DNA"/>
</dbReference>